<name>A0A2S6IXB0_9ACTN</name>
<evidence type="ECO:0000256" key="3">
    <source>
        <dbReference type="ARBA" id="ARBA00023054"/>
    </source>
</evidence>
<evidence type="ECO:0000256" key="4">
    <source>
        <dbReference type="ARBA" id="ARBA00023172"/>
    </source>
</evidence>
<dbReference type="GO" id="GO:0006310">
    <property type="term" value="P:DNA recombination"/>
    <property type="evidence" value="ECO:0007669"/>
    <property type="project" value="UniProtKB-KW"/>
</dbReference>
<evidence type="ECO:0000256" key="1">
    <source>
        <dbReference type="ARBA" id="ARBA00003416"/>
    </source>
</evidence>
<evidence type="ECO:0000256" key="2">
    <source>
        <dbReference type="ARBA" id="ARBA00009840"/>
    </source>
</evidence>
<protein>
    <submittedName>
        <fullName evidence="6">DNA recombination protein RmuC</fullName>
    </submittedName>
</protein>
<dbReference type="OrthoDB" id="370725at2"/>
<reference evidence="6 7" key="1">
    <citation type="submission" date="2018-02" db="EMBL/GenBank/DDBJ databases">
        <title>Genomic Encyclopedia of Archaeal and Bacterial Type Strains, Phase II (KMG-II): from individual species to whole genera.</title>
        <authorList>
            <person name="Goeker M."/>
        </authorList>
    </citation>
    <scope>NUCLEOTIDE SEQUENCE [LARGE SCALE GENOMIC DNA]</scope>
    <source>
        <strain evidence="6 7">DSM 22857</strain>
    </source>
</reference>
<dbReference type="PANTHER" id="PTHR30563:SF0">
    <property type="entry name" value="DNA RECOMBINATION PROTEIN RMUC"/>
    <property type="match status" value="1"/>
</dbReference>
<gene>
    <name evidence="6" type="ORF">CLV92_101571</name>
</gene>
<dbReference type="Proteomes" id="UP000239485">
    <property type="component" value="Unassembled WGS sequence"/>
</dbReference>
<evidence type="ECO:0000256" key="5">
    <source>
        <dbReference type="SAM" id="MobiDB-lite"/>
    </source>
</evidence>
<dbReference type="PANTHER" id="PTHR30563">
    <property type="entry name" value="DNA RECOMBINATION PROTEIN RMUC"/>
    <property type="match status" value="1"/>
</dbReference>
<dbReference type="AlphaFoldDB" id="A0A2S6IXB0"/>
<organism evidence="6 7">
    <name type="scientific">Kineococcus xinjiangensis</name>
    <dbReference type="NCBI Taxonomy" id="512762"/>
    <lineage>
        <taxon>Bacteria</taxon>
        <taxon>Bacillati</taxon>
        <taxon>Actinomycetota</taxon>
        <taxon>Actinomycetes</taxon>
        <taxon>Kineosporiales</taxon>
        <taxon>Kineosporiaceae</taxon>
        <taxon>Kineococcus</taxon>
    </lineage>
</organism>
<accession>A0A2S6IXB0</accession>
<feature type="region of interest" description="Disordered" evidence="5">
    <location>
        <begin position="357"/>
        <end position="379"/>
    </location>
</feature>
<keyword evidence="7" id="KW-1185">Reference proteome</keyword>
<keyword evidence="3" id="KW-0175">Coiled coil</keyword>
<proteinExistence type="inferred from homology"/>
<keyword evidence="4" id="KW-0233">DNA recombination</keyword>
<evidence type="ECO:0000313" key="6">
    <source>
        <dbReference type="EMBL" id="PPK98870.1"/>
    </source>
</evidence>
<comment type="function">
    <text evidence="1">Involved in DNA recombination.</text>
</comment>
<dbReference type="RefSeq" id="WP_158257105.1">
    <property type="nucleotide sequence ID" value="NZ_PTJD01000001.1"/>
</dbReference>
<dbReference type="EMBL" id="PTJD01000001">
    <property type="protein sequence ID" value="PPK98870.1"/>
    <property type="molecule type" value="Genomic_DNA"/>
</dbReference>
<sequence>MPASSVALLTALLLGLALGALLCWLALRARTAPAQAALSVERDLLARRVADLEAGAEGRRELESALSPVAATLGRVEEQVRVLERDRVAQYARLAEQLSAVQAGSEALRGETARLAGALRSSSARGAWGEVQLRRVVEHAGMLDRVDFTEQSTGTTREGRTVRPDLLVNLPGGKQVVVDAKAPLAAFLEAAEVADPDRRQALRAAHAKALRQHVDALAAKEYWTACELSPEFVVCFIPGESFLAAACEADPALLEHAMGRRVVLATPTSLLALLRTVALTWQQEAVAGSAKELFAVGRELYDRLGTLGGHASALGRTLHRAVEDYNRLVGTLERRVLVSARRIRDLELSDTDLPPVEPLEDAVRPLTAPELLEDSSGSR</sequence>
<comment type="caution">
    <text evidence="6">The sequence shown here is derived from an EMBL/GenBank/DDBJ whole genome shotgun (WGS) entry which is preliminary data.</text>
</comment>
<comment type="similarity">
    <text evidence="2">Belongs to the RmuC family.</text>
</comment>
<evidence type="ECO:0000313" key="7">
    <source>
        <dbReference type="Proteomes" id="UP000239485"/>
    </source>
</evidence>
<dbReference type="InterPro" id="IPR003798">
    <property type="entry name" value="DNA_recombination_RmuC"/>
</dbReference>
<dbReference type="Pfam" id="PF02646">
    <property type="entry name" value="RmuC"/>
    <property type="match status" value="1"/>
</dbReference>